<gene>
    <name evidence="2" type="ORF">K489DRAFT_375167</name>
</gene>
<keyword evidence="1" id="KW-1185">Reference proteome</keyword>
<evidence type="ECO:0000313" key="2">
    <source>
        <dbReference type="RefSeq" id="XP_033464116.1"/>
    </source>
</evidence>
<accession>A0A6J3MGK1</accession>
<dbReference type="GeneID" id="54361429"/>
<protein>
    <submittedName>
        <fullName evidence="2">Uncharacterized protein</fullName>
    </submittedName>
</protein>
<dbReference type="AlphaFoldDB" id="A0A6J3MGK1"/>
<evidence type="ECO:0000313" key="1">
    <source>
        <dbReference type="Proteomes" id="UP000504637"/>
    </source>
</evidence>
<dbReference type="RefSeq" id="XP_033464116.1">
    <property type="nucleotide sequence ID" value="XM_033603629.1"/>
</dbReference>
<dbReference type="Proteomes" id="UP000504637">
    <property type="component" value="Unplaced"/>
</dbReference>
<reference evidence="2" key="3">
    <citation type="submission" date="2025-08" db="UniProtKB">
        <authorList>
            <consortium name="RefSeq"/>
        </authorList>
    </citation>
    <scope>IDENTIFICATION</scope>
    <source>
        <strain evidence="2">CBS 342.82</strain>
    </source>
</reference>
<sequence>MSLTVRRFAALWETITTVSRTTSSKGKHRLARNSLRLSPTSLSNERLRFSFCLLLVVAFPVEVASAKRSSRKVVVPRTVSDC</sequence>
<organism evidence="2">
    <name type="scientific">Dissoconium aciculare CBS 342.82</name>
    <dbReference type="NCBI Taxonomy" id="1314786"/>
    <lineage>
        <taxon>Eukaryota</taxon>
        <taxon>Fungi</taxon>
        <taxon>Dikarya</taxon>
        <taxon>Ascomycota</taxon>
        <taxon>Pezizomycotina</taxon>
        <taxon>Dothideomycetes</taxon>
        <taxon>Dothideomycetidae</taxon>
        <taxon>Mycosphaerellales</taxon>
        <taxon>Dissoconiaceae</taxon>
        <taxon>Dissoconium</taxon>
    </lineage>
</organism>
<proteinExistence type="predicted"/>
<reference evidence="2" key="2">
    <citation type="submission" date="2020-04" db="EMBL/GenBank/DDBJ databases">
        <authorList>
            <consortium name="NCBI Genome Project"/>
        </authorList>
    </citation>
    <scope>NUCLEOTIDE SEQUENCE</scope>
    <source>
        <strain evidence="2">CBS 342.82</strain>
    </source>
</reference>
<reference evidence="2" key="1">
    <citation type="submission" date="2020-01" db="EMBL/GenBank/DDBJ databases">
        <authorList>
            <consortium name="DOE Joint Genome Institute"/>
            <person name="Haridas S."/>
            <person name="Albert R."/>
            <person name="Binder M."/>
            <person name="Bloem J."/>
            <person name="Labutti K."/>
            <person name="Salamov A."/>
            <person name="Andreopoulos B."/>
            <person name="Baker S.E."/>
            <person name="Barry K."/>
            <person name="Bills G."/>
            <person name="Bluhm B.H."/>
            <person name="Cannon C."/>
            <person name="Castanera R."/>
            <person name="Culley D.E."/>
            <person name="Daum C."/>
            <person name="Ezra D."/>
            <person name="Gonzalez J.B."/>
            <person name="Henrissat B."/>
            <person name="Kuo A."/>
            <person name="Liang C."/>
            <person name="Lipzen A."/>
            <person name="Lutzoni F."/>
            <person name="Magnuson J."/>
            <person name="Mondo S."/>
            <person name="Nolan M."/>
            <person name="Ohm R."/>
            <person name="Pangilinan J."/>
            <person name="Park H.-J."/>
            <person name="Ramirez L."/>
            <person name="Alfaro M."/>
            <person name="Sun H."/>
            <person name="Tritt A."/>
            <person name="Yoshinaga Y."/>
            <person name="Zwiers L.-H."/>
            <person name="Turgeon B.G."/>
            <person name="Goodwin S.B."/>
            <person name="Spatafora J.W."/>
            <person name="Crous P.W."/>
            <person name="Grigoriev I.V."/>
        </authorList>
    </citation>
    <scope>NUCLEOTIDE SEQUENCE</scope>
    <source>
        <strain evidence="2">CBS 342.82</strain>
    </source>
</reference>
<name>A0A6J3MGK1_9PEZI</name>